<keyword evidence="4" id="KW-1185">Reference proteome</keyword>
<sequence length="112" mass="12309">MVKKISVRVSGLNSLDDPDRLYKALTAETGLTWIREQPEGERAPVLGTLEDLFLATIVGKTGELVAEYAFEKVKEVLRRFTSEYLEPPEVSVEMEPVPELGETTASDGPAEG</sequence>
<dbReference type="Proteomes" id="UP001156398">
    <property type="component" value="Unassembled WGS sequence"/>
</dbReference>
<evidence type="ECO:0000313" key="2">
    <source>
        <dbReference type="EMBL" id="MDI5966462.1"/>
    </source>
</evidence>
<feature type="compositionally biased region" description="Low complexity" evidence="1">
    <location>
        <begin position="88"/>
        <end position="99"/>
    </location>
</feature>
<gene>
    <name evidence="2" type="ORF">POF43_027685</name>
    <name evidence="3" type="ORF">POF50_031250</name>
</gene>
<comment type="caution">
    <text evidence="3">The sequence shown here is derived from an EMBL/GenBank/DDBJ whole genome shotgun (WGS) entry which is preliminary data.</text>
</comment>
<organism evidence="3">
    <name type="scientific">Streptantibioticus silvisoli</name>
    <dbReference type="NCBI Taxonomy" id="2705255"/>
    <lineage>
        <taxon>Bacteria</taxon>
        <taxon>Bacillati</taxon>
        <taxon>Actinomycetota</taxon>
        <taxon>Actinomycetes</taxon>
        <taxon>Kitasatosporales</taxon>
        <taxon>Streptomycetaceae</taxon>
        <taxon>Streptantibioticus</taxon>
    </lineage>
</organism>
<protein>
    <submittedName>
        <fullName evidence="3">Uncharacterized protein</fullName>
    </submittedName>
</protein>
<dbReference type="AlphaFoldDB" id="A0AA90H9P3"/>
<name>A0AA90H9P3_9ACTN</name>
<evidence type="ECO:0000256" key="1">
    <source>
        <dbReference type="SAM" id="MobiDB-lite"/>
    </source>
</evidence>
<evidence type="ECO:0000313" key="4">
    <source>
        <dbReference type="Proteomes" id="UP001156398"/>
    </source>
</evidence>
<proteinExistence type="predicted"/>
<evidence type="ECO:0000313" key="3">
    <source>
        <dbReference type="EMBL" id="MDI5973765.1"/>
    </source>
</evidence>
<accession>A0AA90H9P3</accession>
<dbReference type="EMBL" id="JAAGKO020000052">
    <property type="protein sequence ID" value="MDI5966462.1"/>
    <property type="molecule type" value="Genomic_DNA"/>
</dbReference>
<dbReference type="RefSeq" id="WP_271315718.1">
    <property type="nucleotide sequence ID" value="NZ_JAAGKO020000052.1"/>
</dbReference>
<dbReference type="EMBL" id="JABXJJ020000051">
    <property type="protein sequence ID" value="MDI5973765.1"/>
    <property type="molecule type" value="Genomic_DNA"/>
</dbReference>
<feature type="region of interest" description="Disordered" evidence="1">
    <location>
        <begin position="88"/>
        <end position="112"/>
    </location>
</feature>
<reference evidence="3 4" key="1">
    <citation type="submission" date="2023-05" db="EMBL/GenBank/DDBJ databases">
        <title>Streptantibioticus silvisoli sp. nov., acidotolerant actinomycetes 1 from pine litter.</title>
        <authorList>
            <person name="Swiecimska M."/>
            <person name="Golinska P."/>
            <person name="Sangal V."/>
            <person name="Wachnowicz B."/>
            <person name="Goodfellow M."/>
        </authorList>
    </citation>
    <scope>NUCLEOTIDE SEQUENCE</scope>
    <source>
        <strain evidence="3">SL13</strain>
        <strain evidence="2 4">SL54</strain>
    </source>
</reference>